<reference evidence="2" key="1">
    <citation type="journal article" date="2019" name="Int. J. Syst. Evol. Microbiol.">
        <title>The Global Catalogue of Microorganisms (GCM) 10K type strain sequencing project: providing services to taxonomists for standard genome sequencing and annotation.</title>
        <authorList>
            <consortium name="The Broad Institute Genomics Platform"/>
            <consortium name="The Broad Institute Genome Sequencing Center for Infectious Disease"/>
            <person name="Wu L."/>
            <person name="Ma J."/>
        </authorList>
    </citation>
    <scope>NUCLEOTIDE SEQUENCE [LARGE SCALE GENOMIC DNA]</scope>
    <source>
        <strain evidence="2">FCH23</strain>
    </source>
</reference>
<keyword evidence="2" id="KW-1185">Reference proteome</keyword>
<dbReference type="RefSeq" id="WP_132974084.1">
    <property type="nucleotide sequence ID" value="NZ_JBHSOK010000008.1"/>
</dbReference>
<dbReference type="Pfam" id="PF05895">
    <property type="entry name" value="DUF859"/>
    <property type="match status" value="1"/>
</dbReference>
<accession>A0ABW0Y3U5</accession>
<name>A0ABW0Y3U5_9STRE</name>
<organism evidence="1 2">
    <name type="scientific">Streptococcus downii</name>
    <dbReference type="NCBI Taxonomy" id="1968889"/>
    <lineage>
        <taxon>Bacteria</taxon>
        <taxon>Bacillati</taxon>
        <taxon>Bacillota</taxon>
        <taxon>Bacilli</taxon>
        <taxon>Lactobacillales</taxon>
        <taxon>Streptococcaceae</taxon>
        <taxon>Streptococcus</taxon>
    </lineage>
</organism>
<dbReference type="Proteomes" id="UP001596069">
    <property type="component" value="Unassembled WGS sequence"/>
</dbReference>
<sequence length="693" mass="76900">MTKFINSSGPLHLNIYIEQISQDIANNSSRVRWRATVDRDGGYRTWNVENGSVLSVWLNGSSVYKSNLSFETEGQETTLASGEATIPHDSDGTKTMSVWASFDANNGIHGNITISTNYTFDKIPRSTQISSLEGNRNLGSLHTVIFNRKVNSFTHQVWYRVFGSDWIDLGKNHTTSVSFTPQLDLARYLPKTSSGVMDICIRTYNGTTQIGSDVYSNGWHFKIPDSVKPTFTGLSLTDMNTVARRLLGGNDFLQIISDIQVNFNNASGAYGSTITGYRAEIVNKKMVVTKNGGSFGIMNFSGLATIRAYVVDSRGKQSDTKDITINVIEYYAPSFSFSALRTRGNPNTLQVLRNARIAPIMQSGKQRNVMSLTFKVAQIGNENFTDDNGSASGNFTSVHTLTNSAANMAGNYPSNKSFVIIGKLEDKFTSVEFSTTVATESVVMSYDKNGRVGIGKVAEFGKPGSLDVLGDIYSSNQPIQQYQLTRNNGAPLWFDGKPNVTNTNLLDQPGQYYIDPTARGNPNGQWGYLLHYSNYGKNDGGYKESIQLFYGNNGQVYFRHHRWSMTVDDWEDWVEYASKNDIQKYTQATPWQNLTLQNGWVNHPNPNFNNVQFSKSFDGVVYLRGSATKGKTTDETVIGILPSGFRPQKAMYVIGLNNSYSGATLGIYPEGHIVVKSNVDAIWLNFDNISFKI</sequence>
<protein>
    <submittedName>
        <fullName evidence="1">DUF859 family phage minor structural protein</fullName>
    </submittedName>
</protein>
<gene>
    <name evidence="1" type="ORF">ACFPTW_08555</name>
</gene>
<evidence type="ECO:0000313" key="2">
    <source>
        <dbReference type="Proteomes" id="UP001596069"/>
    </source>
</evidence>
<comment type="caution">
    <text evidence="1">The sequence shown here is derived from an EMBL/GenBank/DDBJ whole genome shotgun (WGS) entry which is preliminary data.</text>
</comment>
<dbReference type="EMBL" id="JBHSOK010000008">
    <property type="protein sequence ID" value="MFC5681331.1"/>
    <property type="molecule type" value="Genomic_DNA"/>
</dbReference>
<dbReference type="CDD" id="cd19958">
    <property type="entry name" value="pyocin_knob"/>
    <property type="match status" value="1"/>
</dbReference>
<proteinExistence type="predicted"/>
<dbReference type="InterPro" id="IPR008577">
    <property type="entry name" value="DUF859"/>
</dbReference>
<evidence type="ECO:0000313" key="1">
    <source>
        <dbReference type="EMBL" id="MFC5681331.1"/>
    </source>
</evidence>